<keyword evidence="1 6" id="KW-0963">Cytoplasm</keyword>
<dbReference type="Pfam" id="PF01876">
    <property type="entry name" value="RNase_P_p30"/>
    <property type="match status" value="1"/>
</dbReference>
<dbReference type="Proteomes" id="UP000830729">
    <property type="component" value="Chromosome"/>
</dbReference>
<dbReference type="KEGG" id="halx:M0R89_00955"/>
<reference evidence="7 8" key="1">
    <citation type="submission" date="2022-04" db="EMBL/GenBank/DDBJ databases">
        <title>Diverse halophilic archaea isolated from saline environments.</title>
        <authorList>
            <person name="Cui H.-L."/>
        </authorList>
    </citation>
    <scope>NUCLEOTIDE SEQUENCE [LARGE SCALE GENOMIC DNA]</scope>
    <source>
        <strain evidence="7 8">XZYJT49</strain>
    </source>
</reference>
<dbReference type="GeneID" id="72183724"/>
<evidence type="ECO:0000256" key="2">
    <source>
        <dbReference type="ARBA" id="ARBA00022694"/>
    </source>
</evidence>
<dbReference type="EMBL" id="CP096659">
    <property type="protein sequence ID" value="UPV74654.1"/>
    <property type="molecule type" value="Genomic_DNA"/>
</dbReference>
<dbReference type="HAMAP" id="MF_00756">
    <property type="entry name" value="RNase_P_3"/>
    <property type="match status" value="1"/>
</dbReference>
<dbReference type="GO" id="GO:0004526">
    <property type="term" value="F:ribonuclease P activity"/>
    <property type="evidence" value="ECO:0007669"/>
    <property type="project" value="UniProtKB-UniRule"/>
</dbReference>
<dbReference type="InterPro" id="IPR016195">
    <property type="entry name" value="Pol/histidinol_Pase-like"/>
</dbReference>
<comment type="function">
    <text evidence="6">Part of ribonuclease P, a protein complex that generates mature tRNA molecules by cleaving their 5'-ends.</text>
</comment>
<gene>
    <name evidence="6" type="primary">rnp3</name>
    <name evidence="7" type="ORF">M0R89_00955</name>
</gene>
<keyword evidence="3 6" id="KW-0540">Nuclease</keyword>
<dbReference type="Gene3D" id="3.20.20.140">
    <property type="entry name" value="Metal-dependent hydrolases"/>
    <property type="match status" value="1"/>
</dbReference>
<comment type="similarity">
    <text evidence="6">Belongs to the eukaryotic/archaeal RNase P protein component 3 family.</text>
</comment>
<comment type="catalytic activity">
    <reaction evidence="6">
        <text>Endonucleolytic cleavage of RNA, removing 5'-extranucleotides from tRNA precursor.</text>
        <dbReference type="EC" id="3.1.26.5"/>
    </reaction>
</comment>
<evidence type="ECO:0000256" key="3">
    <source>
        <dbReference type="ARBA" id="ARBA00022722"/>
    </source>
</evidence>
<dbReference type="AlphaFoldDB" id="A0A8U0HVL1"/>
<dbReference type="SUPFAM" id="SSF89550">
    <property type="entry name" value="PHP domain-like"/>
    <property type="match status" value="1"/>
</dbReference>
<accession>A0A8U0HVL1</accession>
<dbReference type="GO" id="GO:0005737">
    <property type="term" value="C:cytoplasm"/>
    <property type="evidence" value="ECO:0007669"/>
    <property type="project" value="UniProtKB-SubCell"/>
</dbReference>
<sequence>MPHYEGVHAHPDGDSTAARFAATAARYDFDGVVVRNHSDSTVDWDETDAERIREEYGVDAVDAIEIRAENPDVAAGHVGNYRPKCTVLALHGGTNALNRFAVESDRVDVLAHPMRGRGDFNHVLAKAAAEHGTRVEFDLSRVLRDDGGPRVQALQDLRKLREIVEQYDAPYVVSANPTSHLQMRAPRELAAVGEAVGFSGDQIRAGLAEWAALAERNRERMSDEFIAPGVKRGRYEEDA</sequence>
<dbReference type="GO" id="GO:0030677">
    <property type="term" value="C:ribonuclease P complex"/>
    <property type="evidence" value="ECO:0007669"/>
    <property type="project" value="UniProtKB-UniRule"/>
</dbReference>
<dbReference type="InterPro" id="IPR002738">
    <property type="entry name" value="RNase_P_p30"/>
</dbReference>
<keyword evidence="4 6" id="KW-0255">Endonuclease</keyword>
<comment type="subunit">
    <text evidence="6">Consists of a catalytic RNA component and at least 4-5 protein subunits.</text>
</comment>
<organism evidence="7 8">
    <name type="scientific">Halorussus limi</name>
    <dbReference type="NCBI Taxonomy" id="2938695"/>
    <lineage>
        <taxon>Archaea</taxon>
        <taxon>Methanobacteriati</taxon>
        <taxon>Methanobacteriota</taxon>
        <taxon>Stenosarchaea group</taxon>
        <taxon>Halobacteria</taxon>
        <taxon>Halobacteriales</taxon>
        <taxon>Haladaptataceae</taxon>
        <taxon>Halorussus</taxon>
    </lineage>
</organism>
<dbReference type="InterPro" id="IPR023539">
    <property type="entry name" value="RNase_P_comp-3_arc"/>
</dbReference>
<keyword evidence="8" id="KW-1185">Reference proteome</keyword>
<evidence type="ECO:0000313" key="8">
    <source>
        <dbReference type="Proteomes" id="UP000830729"/>
    </source>
</evidence>
<keyword evidence="2 6" id="KW-0819">tRNA processing</keyword>
<evidence type="ECO:0000256" key="1">
    <source>
        <dbReference type="ARBA" id="ARBA00022490"/>
    </source>
</evidence>
<name>A0A8U0HVL1_9EURY</name>
<comment type="subcellular location">
    <subcellularLocation>
        <location evidence="6">Cytoplasm</location>
    </subcellularLocation>
</comment>
<protein>
    <recommendedName>
        <fullName evidence="6">Ribonuclease P protein component 3</fullName>
        <shortName evidence="6">RNase P component 3</shortName>
        <ecNumber evidence="6">3.1.26.5</ecNumber>
    </recommendedName>
    <alternativeName>
        <fullName evidence="6">Rpp30</fullName>
    </alternativeName>
</protein>
<dbReference type="RefSeq" id="WP_248650699.1">
    <property type="nucleotide sequence ID" value="NZ_CP096659.1"/>
</dbReference>
<dbReference type="EC" id="3.1.26.5" evidence="6"/>
<evidence type="ECO:0000256" key="6">
    <source>
        <dbReference type="HAMAP-Rule" id="MF_00756"/>
    </source>
</evidence>
<evidence type="ECO:0000256" key="4">
    <source>
        <dbReference type="ARBA" id="ARBA00022759"/>
    </source>
</evidence>
<dbReference type="GO" id="GO:0001682">
    <property type="term" value="P:tRNA 5'-leader removal"/>
    <property type="evidence" value="ECO:0007669"/>
    <property type="project" value="UniProtKB-UniRule"/>
</dbReference>
<proteinExistence type="inferred from homology"/>
<evidence type="ECO:0000256" key="5">
    <source>
        <dbReference type="ARBA" id="ARBA00022801"/>
    </source>
</evidence>
<evidence type="ECO:0000313" key="7">
    <source>
        <dbReference type="EMBL" id="UPV74654.1"/>
    </source>
</evidence>
<keyword evidence="5 6" id="KW-0378">Hydrolase</keyword>